<evidence type="ECO:0000256" key="1">
    <source>
        <dbReference type="SAM" id="Phobius"/>
    </source>
</evidence>
<dbReference type="HOGENOM" id="CLU_3199246_0_0_10"/>
<proteinExistence type="predicted"/>
<reference evidence="2" key="1">
    <citation type="journal article" date="2013" name="Lancet">
        <title>First case of E anophelis outbreak in an intensive-care unit.</title>
        <authorList>
            <person name="Teo J."/>
            <person name="Tan S.Y."/>
            <person name="Tay M."/>
            <person name="Ding Y."/>
            <person name="Kjelleberg S."/>
            <person name="Givskov M."/>
            <person name="Lin R.T."/>
            <person name="Yang L."/>
        </authorList>
    </citation>
    <scope>NUCLEOTIDE SEQUENCE [LARGE SCALE GENOMIC DNA]</scope>
    <source>
        <strain evidence="2">NUHP1</strain>
    </source>
</reference>
<name>A0A077EDJ1_9FLAO</name>
<dbReference type="Proteomes" id="UP000028933">
    <property type="component" value="Chromosome"/>
</dbReference>
<keyword evidence="1" id="KW-1133">Transmembrane helix</keyword>
<dbReference type="KEGG" id="eao:BD94_0908"/>
<feature type="transmembrane region" description="Helical" evidence="1">
    <location>
        <begin position="6"/>
        <end position="22"/>
    </location>
</feature>
<evidence type="ECO:0000313" key="2">
    <source>
        <dbReference type="EMBL" id="AIL44683.1"/>
    </source>
</evidence>
<dbReference type="EMBL" id="CP007547">
    <property type="protein sequence ID" value="AIL44683.1"/>
    <property type="molecule type" value="Genomic_DNA"/>
</dbReference>
<organism evidence="2 3">
    <name type="scientific">Elizabethkingia anophelis NUHP1</name>
    <dbReference type="NCBI Taxonomy" id="1338011"/>
    <lineage>
        <taxon>Bacteria</taxon>
        <taxon>Pseudomonadati</taxon>
        <taxon>Bacteroidota</taxon>
        <taxon>Flavobacteriia</taxon>
        <taxon>Flavobacteriales</taxon>
        <taxon>Weeksellaceae</taxon>
        <taxon>Elizabethkingia</taxon>
    </lineage>
</organism>
<dbReference type="AlphaFoldDB" id="A0A077EDJ1"/>
<keyword evidence="1" id="KW-0472">Membrane</keyword>
<evidence type="ECO:0000313" key="3">
    <source>
        <dbReference type="Proteomes" id="UP000028933"/>
    </source>
</evidence>
<protein>
    <submittedName>
        <fullName evidence="2">Uncharacterized protein</fullName>
    </submittedName>
</protein>
<keyword evidence="1" id="KW-0812">Transmembrane</keyword>
<reference evidence="2" key="2">
    <citation type="journal article" date="2015" name="Genome Biol. Evol.">
        <title>Complete Genome Sequence and Transcriptomic Analysis of the Novel Pathogen Elizabethkingia anophelis in Response to Oxidative Stress.</title>
        <authorList>
            <person name="Li Y."/>
            <person name="Liu Y."/>
            <person name="Chew S.C."/>
            <person name="Tay M."/>
            <person name="Salido M.M."/>
            <person name="Teo J."/>
            <person name="Lauro F.M."/>
            <person name="Givskov M."/>
            <person name="Yang L."/>
        </authorList>
    </citation>
    <scope>NUCLEOTIDE SEQUENCE</scope>
    <source>
        <strain evidence="2">NUHP1</strain>
    </source>
</reference>
<accession>A0A077EDJ1</accession>
<sequence>MNITGLIVIVMLHCGIVILNEVKVMQKSNLFQIYNNSFPFSGIEF</sequence>
<gene>
    <name evidence="2" type="ORF">BD94_0908</name>
</gene>